<dbReference type="SUPFAM" id="SSF81383">
    <property type="entry name" value="F-box domain"/>
    <property type="match status" value="1"/>
</dbReference>
<reference evidence="2 3" key="1">
    <citation type="submission" date="2024-11" db="EMBL/GenBank/DDBJ databases">
        <title>A near-complete genome assembly of Cinchona calisaya.</title>
        <authorList>
            <person name="Lian D.C."/>
            <person name="Zhao X.W."/>
            <person name="Wei L."/>
        </authorList>
    </citation>
    <scope>NUCLEOTIDE SEQUENCE [LARGE SCALE GENOMIC DNA]</scope>
    <source>
        <tissue evidence="2">Nenye</tissue>
    </source>
</reference>
<dbReference type="Proteomes" id="UP001630127">
    <property type="component" value="Unassembled WGS sequence"/>
</dbReference>
<feature type="domain" description="F-box" evidence="1">
    <location>
        <begin position="15"/>
        <end position="51"/>
    </location>
</feature>
<dbReference type="SMART" id="SM00256">
    <property type="entry name" value="FBOX"/>
    <property type="match status" value="1"/>
</dbReference>
<dbReference type="CDD" id="cd22160">
    <property type="entry name" value="F-box_AtFBL13-like"/>
    <property type="match status" value="1"/>
</dbReference>
<dbReference type="InterPro" id="IPR053781">
    <property type="entry name" value="F-box_AtFBL13-like"/>
</dbReference>
<dbReference type="InterPro" id="IPR001810">
    <property type="entry name" value="F-box_dom"/>
</dbReference>
<dbReference type="InterPro" id="IPR055357">
    <property type="entry name" value="LRR_At1g61320_AtMIF1"/>
</dbReference>
<protein>
    <recommendedName>
        <fullName evidence="1">F-box domain-containing protein</fullName>
    </recommendedName>
</protein>
<dbReference type="Pfam" id="PF23622">
    <property type="entry name" value="LRR_At1g61320_AtMIF1"/>
    <property type="match status" value="1"/>
</dbReference>
<keyword evidence="3" id="KW-1185">Reference proteome</keyword>
<accession>A0ABD2Y6F4</accession>
<dbReference type="InterPro" id="IPR032675">
    <property type="entry name" value="LRR_dom_sf"/>
</dbReference>
<dbReference type="InterPro" id="IPR053772">
    <property type="entry name" value="At1g61320/At1g61330-like"/>
</dbReference>
<organism evidence="2 3">
    <name type="scientific">Cinchona calisaya</name>
    <dbReference type="NCBI Taxonomy" id="153742"/>
    <lineage>
        <taxon>Eukaryota</taxon>
        <taxon>Viridiplantae</taxon>
        <taxon>Streptophyta</taxon>
        <taxon>Embryophyta</taxon>
        <taxon>Tracheophyta</taxon>
        <taxon>Spermatophyta</taxon>
        <taxon>Magnoliopsida</taxon>
        <taxon>eudicotyledons</taxon>
        <taxon>Gunneridae</taxon>
        <taxon>Pentapetalae</taxon>
        <taxon>asterids</taxon>
        <taxon>lamiids</taxon>
        <taxon>Gentianales</taxon>
        <taxon>Rubiaceae</taxon>
        <taxon>Cinchonoideae</taxon>
        <taxon>Cinchoneae</taxon>
        <taxon>Cinchona</taxon>
    </lineage>
</organism>
<dbReference type="Pfam" id="PF00646">
    <property type="entry name" value="F-box"/>
    <property type="match status" value="1"/>
</dbReference>
<gene>
    <name evidence="2" type="ORF">ACH5RR_035662</name>
</gene>
<dbReference type="PROSITE" id="PS50181">
    <property type="entry name" value="FBOX"/>
    <property type="match status" value="1"/>
</dbReference>
<dbReference type="InterPro" id="IPR036047">
    <property type="entry name" value="F-box-like_dom_sf"/>
</dbReference>
<evidence type="ECO:0000259" key="1">
    <source>
        <dbReference type="PROSITE" id="PS50181"/>
    </source>
</evidence>
<dbReference type="AlphaFoldDB" id="A0ABD2Y6F4"/>
<dbReference type="PANTHER" id="PTHR34145">
    <property type="entry name" value="OS02G0105600 PROTEIN"/>
    <property type="match status" value="1"/>
</dbReference>
<dbReference type="Gene3D" id="3.80.10.10">
    <property type="entry name" value="Ribonuclease Inhibitor"/>
    <property type="match status" value="1"/>
</dbReference>
<dbReference type="EMBL" id="JBJUIK010000015">
    <property type="protein sequence ID" value="KAL3501213.1"/>
    <property type="molecule type" value="Genomic_DNA"/>
</dbReference>
<evidence type="ECO:0000313" key="3">
    <source>
        <dbReference type="Proteomes" id="UP001630127"/>
    </source>
</evidence>
<dbReference type="PANTHER" id="PTHR34145:SF68">
    <property type="entry name" value="FBD DOMAIN-CONTAINING PROTEIN"/>
    <property type="match status" value="1"/>
</dbReference>
<name>A0ABD2Y6F4_9GENT</name>
<evidence type="ECO:0000313" key="2">
    <source>
        <dbReference type="EMBL" id="KAL3501213.1"/>
    </source>
</evidence>
<dbReference type="Gene3D" id="1.20.1280.50">
    <property type="match status" value="1"/>
</dbReference>
<proteinExistence type="predicted"/>
<dbReference type="SUPFAM" id="SSF52047">
    <property type="entry name" value="RNI-like"/>
    <property type="match status" value="1"/>
</dbReference>
<sequence>MKNFKACKLSSKRRKMMMSKLPDEILIDILSRLSIKEAARTSLVSRQWKSLWKFYAGSLDFDCDSETIVLLSNGKKRFVIEQPKFIDWVNQVLDALHQTRTIEQFRVCFDLGKDQTSTIDSWIGYAAARKVRRLELSLPSMFAKDKKCKFFKYLREIYNFPTPDQLMNKNNNLRNLKSLISLRLESVNVTDKHVSYFLSEFPFLEELSMADAPYLRNLKVVGGGGQSLKLKHLELRYCMEFRNLEVTAAASNLASFIYAGPMINMIFQDVPQLSSVSLYSGNYWDVLVRDGFEGLPFPVLQLQMLTLDFGWMMSCYKFTCPEFPKLFPKLFPSLRQLELVLWMLDEGTVVFVASFLRASPYLHKLVLKYKIHPYHTVSMKKEDPKLELFHQELAKKGCKFECLKEVEFLGWNGLKRDVEFVTHLIEASGSLERVTFDPCDPFRVGIMKGLPLSPDVVANEEDARNRARDLESRLSPRTKLVVAPKCHCC</sequence>
<comment type="caution">
    <text evidence="2">The sequence shown here is derived from an EMBL/GenBank/DDBJ whole genome shotgun (WGS) entry which is preliminary data.</text>
</comment>